<dbReference type="SUPFAM" id="SSF82185">
    <property type="entry name" value="Histone H3 K4-specific methyltransferase SET7/9 N-terminal domain"/>
    <property type="match status" value="1"/>
</dbReference>
<dbReference type="RefSeq" id="WP_311351448.1">
    <property type="nucleotide sequence ID" value="NZ_JAVRHR010000002.1"/>
</dbReference>
<evidence type="ECO:0000313" key="3">
    <source>
        <dbReference type="EMBL" id="MDT0607590.1"/>
    </source>
</evidence>
<keyword evidence="1" id="KW-0677">Repeat</keyword>
<dbReference type="PANTHER" id="PTHR43215">
    <property type="entry name" value="RADIAL SPOKE HEAD 1 HOMOLOG"/>
    <property type="match status" value="1"/>
</dbReference>
<dbReference type="InterPro" id="IPR003409">
    <property type="entry name" value="MORN"/>
</dbReference>
<gene>
    <name evidence="3" type="ORF">RM706_11135</name>
</gene>
<keyword evidence="2" id="KW-1133">Transmembrane helix</keyword>
<accession>A0ABU3ACI8</accession>
<keyword evidence="4" id="KW-1185">Reference proteome</keyword>
<dbReference type="Proteomes" id="UP001255246">
    <property type="component" value="Unassembled WGS sequence"/>
</dbReference>
<evidence type="ECO:0000313" key="4">
    <source>
        <dbReference type="Proteomes" id="UP001255246"/>
    </source>
</evidence>
<evidence type="ECO:0000256" key="1">
    <source>
        <dbReference type="ARBA" id="ARBA00022737"/>
    </source>
</evidence>
<sequence length="286" mass="32832">MKKRIIIPYLLLGAALIIALGLFFRTNKLQRQLHEFNANQTDLAKTVATYEDLVSKDSLLLSGDYHTAIQAYHKIAKEIGSDSMGVKLRIALAQKIKTYSEERLASLQDTIENDSSNIHEAISPIEIRRYDSLNFAHEKAKIQLGRLRKQLQEKSFGEYLTFKSKKGNQMHYVGRVRNNKANGFGIALLDTGSRYEGEWLNNERHGQGTFYWPDGEYYVGSYSHAKRNGLGTYYWPNGEKYIGFWKDDRRNGQGEFYAADGTVLTSGLWKNDELVETDKKDKKTRR</sequence>
<evidence type="ECO:0008006" key="5">
    <source>
        <dbReference type="Google" id="ProtNLM"/>
    </source>
</evidence>
<protein>
    <recommendedName>
        <fullName evidence="5">MORN repeat-containing protein</fullName>
    </recommendedName>
</protein>
<dbReference type="Pfam" id="PF02493">
    <property type="entry name" value="MORN"/>
    <property type="match status" value="4"/>
</dbReference>
<name>A0ABU3ACI8_9FLAO</name>
<reference evidence="3 4" key="1">
    <citation type="submission" date="2023-09" db="EMBL/GenBank/DDBJ databases">
        <authorList>
            <person name="Rey-Velasco X."/>
        </authorList>
    </citation>
    <scope>NUCLEOTIDE SEQUENCE [LARGE SCALE GENOMIC DNA]</scope>
    <source>
        <strain evidence="3 4">F388</strain>
    </source>
</reference>
<proteinExistence type="predicted"/>
<dbReference type="Gene3D" id="2.20.110.10">
    <property type="entry name" value="Histone H3 K4-specific methyltransferase SET7/9 N-terminal domain"/>
    <property type="match status" value="2"/>
</dbReference>
<dbReference type="SMART" id="SM00698">
    <property type="entry name" value="MORN"/>
    <property type="match status" value="3"/>
</dbReference>
<feature type="transmembrane region" description="Helical" evidence="2">
    <location>
        <begin position="6"/>
        <end position="24"/>
    </location>
</feature>
<dbReference type="EMBL" id="JAVRHR010000002">
    <property type="protein sequence ID" value="MDT0607590.1"/>
    <property type="molecule type" value="Genomic_DNA"/>
</dbReference>
<keyword evidence="2" id="KW-0472">Membrane</keyword>
<dbReference type="PANTHER" id="PTHR43215:SF14">
    <property type="entry name" value="RADIAL SPOKE HEAD 1 HOMOLOG"/>
    <property type="match status" value="1"/>
</dbReference>
<evidence type="ECO:0000256" key="2">
    <source>
        <dbReference type="SAM" id="Phobius"/>
    </source>
</evidence>
<organism evidence="3 4">
    <name type="scientific">Croceitalea rosinachiae</name>
    <dbReference type="NCBI Taxonomy" id="3075596"/>
    <lineage>
        <taxon>Bacteria</taxon>
        <taxon>Pseudomonadati</taxon>
        <taxon>Bacteroidota</taxon>
        <taxon>Flavobacteriia</taxon>
        <taxon>Flavobacteriales</taxon>
        <taxon>Flavobacteriaceae</taxon>
        <taxon>Croceitalea</taxon>
    </lineage>
</organism>
<keyword evidence="2" id="KW-0812">Transmembrane</keyword>
<comment type="caution">
    <text evidence="3">The sequence shown here is derived from an EMBL/GenBank/DDBJ whole genome shotgun (WGS) entry which is preliminary data.</text>
</comment>